<feature type="domain" description="CN hydrolase" evidence="2">
    <location>
        <begin position="1"/>
        <end position="239"/>
    </location>
</feature>
<proteinExistence type="inferred from homology"/>
<dbReference type="PANTHER" id="PTHR23088:SF27">
    <property type="entry name" value="DEAMINATED GLUTATHIONE AMIDASE"/>
    <property type="match status" value="1"/>
</dbReference>
<dbReference type="GO" id="GO:0016787">
    <property type="term" value="F:hydrolase activity"/>
    <property type="evidence" value="ECO:0007669"/>
    <property type="project" value="UniProtKB-KW"/>
</dbReference>
<dbReference type="SUPFAM" id="SSF56317">
    <property type="entry name" value="Carbon-nitrogen hydrolase"/>
    <property type="match status" value="1"/>
</dbReference>
<evidence type="ECO:0000256" key="1">
    <source>
        <dbReference type="ARBA" id="ARBA00010613"/>
    </source>
</evidence>
<evidence type="ECO:0000313" key="3">
    <source>
        <dbReference type="EMBL" id="RKD75171.1"/>
    </source>
</evidence>
<dbReference type="Gene3D" id="3.60.110.10">
    <property type="entry name" value="Carbon-nitrogen hydrolase"/>
    <property type="match status" value="1"/>
</dbReference>
<dbReference type="RefSeq" id="WP_120192071.1">
    <property type="nucleotide sequence ID" value="NZ_RAPK01000007.1"/>
</dbReference>
<dbReference type="OrthoDB" id="9811121at2"/>
<keyword evidence="4" id="KW-1185">Reference proteome</keyword>
<comment type="similarity">
    <text evidence="1">Belongs to the carbon-nitrogen hydrolase superfamily. NIT1/NIT2 family.</text>
</comment>
<evidence type="ECO:0000259" key="2">
    <source>
        <dbReference type="PROSITE" id="PS50263"/>
    </source>
</evidence>
<dbReference type="CDD" id="cd07583">
    <property type="entry name" value="nitrilase_5"/>
    <property type="match status" value="1"/>
</dbReference>
<accession>A0A419V5Q7</accession>
<dbReference type="Proteomes" id="UP000285120">
    <property type="component" value="Unassembled WGS sequence"/>
</dbReference>
<dbReference type="EMBL" id="RAPK01000007">
    <property type="protein sequence ID" value="RKD75171.1"/>
    <property type="molecule type" value="Genomic_DNA"/>
</dbReference>
<evidence type="ECO:0000313" key="4">
    <source>
        <dbReference type="Proteomes" id="UP000285120"/>
    </source>
</evidence>
<dbReference type="PROSITE" id="PS50263">
    <property type="entry name" value="CN_HYDROLASE"/>
    <property type="match status" value="1"/>
</dbReference>
<organism evidence="3 4">
    <name type="scientific">Sinobaca qinghaiensis</name>
    <dbReference type="NCBI Taxonomy" id="342944"/>
    <lineage>
        <taxon>Bacteria</taxon>
        <taxon>Bacillati</taxon>
        <taxon>Bacillota</taxon>
        <taxon>Bacilli</taxon>
        <taxon>Bacillales</taxon>
        <taxon>Sporolactobacillaceae</taxon>
        <taxon>Sinobaca</taxon>
    </lineage>
</organism>
<dbReference type="InterPro" id="IPR003010">
    <property type="entry name" value="C-N_Hydrolase"/>
</dbReference>
<sequence>MNIAVFQMNIIPGEPARNREKVKAWFERNAGPSIDIIVLPEMWTTAYALEELDQLAEPSDGPTVTFLQELAVKYDVHLIGGSIAVKEDGKIFNRAVVIDRKGTVVYEYDKIHLVPMLDEPKYLNGGTSSVKAFELDGVKMGVVICYDLRFPEIIRDLALQGIQVLFIPAEWPEARAAHWETLSVARAVENQMYVVTCNRIGSYNGTTFAGRSMFIEPFGGVLSKGTPDEEEVLQNTLDLESVKRVREEVPIFKSRVPGLYK</sequence>
<gene>
    <name evidence="3" type="ORF">ATL39_0868</name>
</gene>
<dbReference type="PROSITE" id="PS01227">
    <property type="entry name" value="UPF0012"/>
    <property type="match status" value="1"/>
</dbReference>
<dbReference type="Pfam" id="PF00795">
    <property type="entry name" value="CN_hydrolase"/>
    <property type="match status" value="1"/>
</dbReference>
<dbReference type="InterPro" id="IPR001110">
    <property type="entry name" value="UPF0012_CS"/>
</dbReference>
<dbReference type="InterPro" id="IPR036526">
    <property type="entry name" value="C-N_Hydrolase_sf"/>
</dbReference>
<dbReference type="AlphaFoldDB" id="A0A419V5Q7"/>
<dbReference type="PANTHER" id="PTHR23088">
    <property type="entry name" value="NITRILASE-RELATED"/>
    <property type="match status" value="1"/>
</dbReference>
<keyword evidence="3" id="KW-0378">Hydrolase</keyword>
<comment type="caution">
    <text evidence="3">The sequence shown here is derived from an EMBL/GenBank/DDBJ whole genome shotgun (WGS) entry which is preliminary data.</text>
</comment>
<protein>
    <submittedName>
        <fullName evidence="3">Putative amidohydrolase</fullName>
    </submittedName>
</protein>
<name>A0A419V5Q7_9BACL</name>
<reference evidence="3 4" key="1">
    <citation type="submission" date="2018-09" db="EMBL/GenBank/DDBJ databases">
        <title>Genomic Encyclopedia of Archaeal and Bacterial Type Strains, Phase II (KMG-II): from individual species to whole genera.</title>
        <authorList>
            <person name="Goeker M."/>
        </authorList>
    </citation>
    <scope>NUCLEOTIDE SEQUENCE [LARGE SCALE GENOMIC DNA]</scope>
    <source>
        <strain evidence="3 4">DSM 17008</strain>
    </source>
</reference>